<keyword evidence="3" id="KW-1185">Reference proteome</keyword>
<sequence length="135" mass="14360">MVFCIFVSDCLVLSKLLSSSMVHFAKSSDNASTGSFVLATSLLVPKAFFAWSLLASSINALLLAIAACYTQASTPTPYPWYSGFITCDCAIPWPAQANCLPPKAPIPFMMTAGEMILPNCSLGLGTSQDFDPSYA</sequence>
<evidence type="ECO:0000313" key="2">
    <source>
        <dbReference type="EMBL" id="KAL2041874.1"/>
    </source>
</evidence>
<evidence type="ECO:0000313" key="3">
    <source>
        <dbReference type="Proteomes" id="UP001590950"/>
    </source>
</evidence>
<dbReference type="Proteomes" id="UP001590950">
    <property type="component" value="Unassembled WGS sequence"/>
</dbReference>
<comment type="caution">
    <text evidence="2">The sequence shown here is derived from an EMBL/GenBank/DDBJ whole genome shotgun (WGS) entry which is preliminary data.</text>
</comment>
<keyword evidence="1" id="KW-0472">Membrane</keyword>
<accession>A0ABR4A8P7</accession>
<proteinExistence type="predicted"/>
<feature type="transmembrane region" description="Helical" evidence="1">
    <location>
        <begin position="48"/>
        <end position="69"/>
    </location>
</feature>
<protein>
    <submittedName>
        <fullName evidence="2">Uncharacterized protein</fullName>
    </submittedName>
</protein>
<evidence type="ECO:0000256" key="1">
    <source>
        <dbReference type="SAM" id="Phobius"/>
    </source>
</evidence>
<organism evidence="2 3">
    <name type="scientific">Stereocaulon virgatum</name>
    <dbReference type="NCBI Taxonomy" id="373712"/>
    <lineage>
        <taxon>Eukaryota</taxon>
        <taxon>Fungi</taxon>
        <taxon>Dikarya</taxon>
        <taxon>Ascomycota</taxon>
        <taxon>Pezizomycotina</taxon>
        <taxon>Lecanoromycetes</taxon>
        <taxon>OSLEUM clade</taxon>
        <taxon>Lecanoromycetidae</taxon>
        <taxon>Lecanorales</taxon>
        <taxon>Lecanorineae</taxon>
        <taxon>Stereocaulaceae</taxon>
        <taxon>Stereocaulon</taxon>
    </lineage>
</organism>
<keyword evidence="1" id="KW-1133">Transmembrane helix</keyword>
<dbReference type="EMBL" id="JBEFKJ010000016">
    <property type="protein sequence ID" value="KAL2041874.1"/>
    <property type="molecule type" value="Genomic_DNA"/>
</dbReference>
<reference evidence="2 3" key="1">
    <citation type="submission" date="2024-09" db="EMBL/GenBank/DDBJ databases">
        <title>Rethinking Asexuality: The Enigmatic Case of Functional Sexual Genes in Lepraria (Stereocaulaceae).</title>
        <authorList>
            <person name="Doellman M."/>
            <person name="Sun Y."/>
            <person name="Barcenas-Pena A."/>
            <person name="Lumbsch H.T."/>
            <person name="Grewe F."/>
        </authorList>
    </citation>
    <scope>NUCLEOTIDE SEQUENCE [LARGE SCALE GENOMIC DNA]</scope>
    <source>
        <strain evidence="2 3">Mercado 3170</strain>
    </source>
</reference>
<keyword evidence="1" id="KW-0812">Transmembrane</keyword>
<name>A0ABR4A8P7_9LECA</name>
<gene>
    <name evidence="2" type="ORF">N7G274_005659</name>
</gene>